<dbReference type="InterPro" id="IPR008930">
    <property type="entry name" value="Terpenoid_cyclase/PrenylTrfase"/>
</dbReference>
<proteinExistence type="predicted"/>
<gene>
    <name evidence="1" type="ORF">Cph01nite_31950</name>
</gene>
<dbReference type="Proteomes" id="UP000614741">
    <property type="component" value="Unassembled WGS sequence"/>
</dbReference>
<evidence type="ECO:0000313" key="1">
    <source>
        <dbReference type="EMBL" id="GIG41433.1"/>
    </source>
</evidence>
<dbReference type="SUPFAM" id="SSF48239">
    <property type="entry name" value="Terpenoid cyclases/Protein prenyltransferases"/>
    <property type="match status" value="1"/>
</dbReference>
<organism evidence="1 2">
    <name type="scientific">Cellulomonas phragmiteti</name>
    <dbReference type="NCBI Taxonomy" id="478780"/>
    <lineage>
        <taxon>Bacteria</taxon>
        <taxon>Bacillati</taxon>
        <taxon>Actinomycetota</taxon>
        <taxon>Actinomycetes</taxon>
        <taxon>Micrococcales</taxon>
        <taxon>Cellulomonadaceae</taxon>
        <taxon>Cellulomonas</taxon>
    </lineage>
</organism>
<name>A0ABQ4DQ23_9CELL</name>
<protein>
    <recommendedName>
        <fullName evidence="3">Squalene cyclase</fullName>
    </recommendedName>
</protein>
<accession>A0ABQ4DQ23</accession>
<dbReference type="EMBL" id="BONP01000026">
    <property type="protein sequence ID" value="GIG41433.1"/>
    <property type="molecule type" value="Genomic_DNA"/>
</dbReference>
<evidence type="ECO:0000313" key="2">
    <source>
        <dbReference type="Proteomes" id="UP000614741"/>
    </source>
</evidence>
<sequence>MALDRPVLDWLLDSDPALRWQVERDLAGAPEDVWRATRARVATEGLGARLLALQDDDGQWAGGAYFPRGYDFHGPEAQPGAGQPWTATTWTLNTLRDWGLDAGVLAGTAGKLKEHSRWEYDDLPYWDGEVDCCINAFTLANGAWLGADVAALADWFPAHQLPDGGWNCEWVEGSTRSSVHSTLNSVKGLLSYEAATGGSDALRDARHAGEEYLLERRLLRRVTTGEPLGPWVTVFCYPFRWLFSTLHALDHFRAASLHDGTAPDPRLAEAVETVRAARQPDGTWLQEHRMPGRVWFEVDVPPGEPSRWVTFHAARVLAWWDGAAS</sequence>
<evidence type="ECO:0008006" key="3">
    <source>
        <dbReference type="Google" id="ProtNLM"/>
    </source>
</evidence>
<dbReference type="RefSeq" id="WP_203675718.1">
    <property type="nucleotide sequence ID" value="NZ_BONP01000026.1"/>
</dbReference>
<reference evidence="1 2" key="1">
    <citation type="submission" date="2021-01" db="EMBL/GenBank/DDBJ databases">
        <title>Whole genome shotgun sequence of Cellulomonas phragmiteti NBRC 110785.</title>
        <authorList>
            <person name="Komaki H."/>
            <person name="Tamura T."/>
        </authorList>
    </citation>
    <scope>NUCLEOTIDE SEQUENCE [LARGE SCALE GENOMIC DNA]</scope>
    <source>
        <strain evidence="1 2">NBRC 110785</strain>
    </source>
</reference>
<comment type="caution">
    <text evidence="1">The sequence shown here is derived from an EMBL/GenBank/DDBJ whole genome shotgun (WGS) entry which is preliminary data.</text>
</comment>
<keyword evidence="2" id="KW-1185">Reference proteome</keyword>